<organism evidence="1 2">
    <name type="scientific">Neonectria magnoliae</name>
    <dbReference type="NCBI Taxonomy" id="2732573"/>
    <lineage>
        <taxon>Eukaryota</taxon>
        <taxon>Fungi</taxon>
        <taxon>Dikarya</taxon>
        <taxon>Ascomycota</taxon>
        <taxon>Pezizomycotina</taxon>
        <taxon>Sordariomycetes</taxon>
        <taxon>Hypocreomycetidae</taxon>
        <taxon>Hypocreales</taxon>
        <taxon>Nectriaceae</taxon>
        <taxon>Neonectria</taxon>
    </lineage>
</organism>
<evidence type="ECO:0000313" key="1">
    <source>
        <dbReference type="EMBL" id="KAK7427375.1"/>
    </source>
</evidence>
<proteinExistence type="predicted"/>
<dbReference type="EMBL" id="JAZAVK010000054">
    <property type="protein sequence ID" value="KAK7427375.1"/>
    <property type="molecule type" value="Genomic_DNA"/>
</dbReference>
<evidence type="ECO:0000313" key="2">
    <source>
        <dbReference type="Proteomes" id="UP001498421"/>
    </source>
</evidence>
<reference evidence="1 2" key="1">
    <citation type="journal article" date="2025" name="Microbiol. Resour. Announc.">
        <title>Draft genome sequences for Neonectria magnoliae and Neonectria punicea, canker pathogens of Liriodendron tulipifera and Acer saccharum in West Virginia.</title>
        <authorList>
            <person name="Petronek H.M."/>
            <person name="Kasson M.T."/>
            <person name="Metheny A.M."/>
            <person name="Stauder C.M."/>
            <person name="Lovett B."/>
            <person name="Lynch S.C."/>
            <person name="Garnas J.R."/>
            <person name="Kasson L.R."/>
            <person name="Stajich J.E."/>
        </authorList>
    </citation>
    <scope>NUCLEOTIDE SEQUENCE [LARGE SCALE GENOMIC DNA]</scope>
    <source>
        <strain evidence="1 2">NRRL 64651</strain>
    </source>
</reference>
<dbReference type="Proteomes" id="UP001498421">
    <property type="component" value="Unassembled WGS sequence"/>
</dbReference>
<name>A0ABR1I1J6_9HYPO</name>
<gene>
    <name evidence="1" type="ORF">QQZ08_006144</name>
</gene>
<protein>
    <submittedName>
        <fullName evidence="1">Uncharacterized protein</fullName>
    </submittedName>
</protein>
<comment type="caution">
    <text evidence="1">The sequence shown here is derived from an EMBL/GenBank/DDBJ whole genome shotgun (WGS) entry which is preliminary data.</text>
</comment>
<accession>A0ABR1I1J6</accession>
<sequence length="117" mass="12936">MESDDEPTCEICATIIDVFSAEFELSAILDLSYGSARVPGVDSKWASQAQEKIGPALSIRSFMPTVTDLNKKSLTMSEDSPKAFAGIQAMLHRVHPGGLLFGRSEFFFEIFLTWSRL</sequence>
<keyword evidence="2" id="KW-1185">Reference proteome</keyword>